<dbReference type="HOGENOM" id="CLU_1355009_0_0_1"/>
<keyword evidence="2" id="KW-1185">Reference proteome</keyword>
<reference evidence="2" key="2">
    <citation type="submission" date="2015-01" db="EMBL/GenBank/DDBJ databases">
        <title>Evolutionary Origins and Diversification of the Mycorrhizal Mutualists.</title>
        <authorList>
            <consortium name="DOE Joint Genome Institute"/>
            <consortium name="Mycorrhizal Genomics Consortium"/>
            <person name="Kohler A."/>
            <person name="Kuo A."/>
            <person name="Nagy L.G."/>
            <person name="Floudas D."/>
            <person name="Copeland A."/>
            <person name="Barry K.W."/>
            <person name="Cichocki N."/>
            <person name="Veneault-Fourrey C."/>
            <person name="LaButti K."/>
            <person name="Lindquist E.A."/>
            <person name="Lipzen A."/>
            <person name="Lundell T."/>
            <person name="Morin E."/>
            <person name="Murat C."/>
            <person name="Riley R."/>
            <person name="Ohm R."/>
            <person name="Sun H."/>
            <person name="Tunlid A."/>
            <person name="Henrissat B."/>
            <person name="Grigoriev I.V."/>
            <person name="Hibbett D.S."/>
            <person name="Martin F."/>
        </authorList>
    </citation>
    <scope>NUCLEOTIDE SEQUENCE [LARGE SCALE GENOMIC DNA]</scope>
    <source>
        <strain evidence="2">ATCC 200175</strain>
    </source>
</reference>
<dbReference type="AlphaFoldDB" id="A0A0C9SYD8"/>
<organism evidence="1 2">
    <name type="scientific">Paxillus involutus ATCC 200175</name>
    <dbReference type="NCBI Taxonomy" id="664439"/>
    <lineage>
        <taxon>Eukaryota</taxon>
        <taxon>Fungi</taxon>
        <taxon>Dikarya</taxon>
        <taxon>Basidiomycota</taxon>
        <taxon>Agaricomycotina</taxon>
        <taxon>Agaricomycetes</taxon>
        <taxon>Agaricomycetidae</taxon>
        <taxon>Boletales</taxon>
        <taxon>Paxilineae</taxon>
        <taxon>Paxillaceae</taxon>
        <taxon>Paxillus</taxon>
    </lineage>
</organism>
<evidence type="ECO:0000313" key="2">
    <source>
        <dbReference type="Proteomes" id="UP000053647"/>
    </source>
</evidence>
<name>A0A0C9SYD8_PAXIN</name>
<proteinExistence type="predicted"/>
<accession>A0A0C9SYD8</accession>
<dbReference type="Proteomes" id="UP000053647">
    <property type="component" value="Unassembled WGS sequence"/>
</dbReference>
<evidence type="ECO:0000313" key="1">
    <source>
        <dbReference type="EMBL" id="KIJ14959.1"/>
    </source>
</evidence>
<reference evidence="1 2" key="1">
    <citation type="submission" date="2014-06" db="EMBL/GenBank/DDBJ databases">
        <authorList>
            <consortium name="DOE Joint Genome Institute"/>
            <person name="Kuo A."/>
            <person name="Kohler A."/>
            <person name="Nagy L.G."/>
            <person name="Floudas D."/>
            <person name="Copeland A."/>
            <person name="Barry K.W."/>
            <person name="Cichocki N."/>
            <person name="Veneault-Fourrey C."/>
            <person name="LaButti K."/>
            <person name="Lindquist E.A."/>
            <person name="Lipzen A."/>
            <person name="Lundell T."/>
            <person name="Morin E."/>
            <person name="Murat C."/>
            <person name="Sun H."/>
            <person name="Tunlid A."/>
            <person name="Henrissat B."/>
            <person name="Grigoriev I.V."/>
            <person name="Hibbett D.S."/>
            <person name="Martin F."/>
            <person name="Nordberg H.P."/>
            <person name="Cantor M.N."/>
            <person name="Hua S.X."/>
        </authorList>
    </citation>
    <scope>NUCLEOTIDE SEQUENCE [LARGE SCALE GENOMIC DNA]</scope>
    <source>
        <strain evidence="1 2">ATCC 200175</strain>
    </source>
</reference>
<protein>
    <submittedName>
        <fullName evidence="1">Uncharacterized protein</fullName>
    </submittedName>
</protein>
<sequence>MDILFARQMVDSRMGRRERRWQKKRYGTSKLSDSLHAVAAAGVNEQLLRFRWPRPLRQGHQDVRYRRGRPQIRPSVRHRNMVLDSHRRLLGSCDTPMEWTQLSGVHHSKVFSVLSRVYTTFLPFFRHRLYWVPHPVPMSHLSAYLDATVLALRTLQLRPPDPLTKRSLSGIRSNGFLTFTRQTVGFSAAPQIVDIVSVEERD</sequence>
<gene>
    <name evidence="1" type="ORF">PAXINDRAFT_99759</name>
</gene>
<dbReference type="EMBL" id="KN819339">
    <property type="protein sequence ID" value="KIJ14959.1"/>
    <property type="molecule type" value="Genomic_DNA"/>
</dbReference>